<reference evidence="3" key="1">
    <citation type="journal article" date="2015" name="PLoS Genet.">
        <title>Genome Sequence and Transcriptome Analyses of Chrysochromulina tobin: Metabolic Tools for Enhanced Algal Fitness in the Prominent Order Prymnesiales (Haptophyceae).</title>
        <authorList>
            <person name="Hovde B.T."/>
            <person name="Deodato C.R."/>
            <person name="Hunsperger H.M."/>
            <person name="Ryken S.A."/>
            <person name="Yost W."/>
            <person name="Jha R.K."/>
            <person name="Patterson J."/>
            <person name="Monnat R.J. Jr."/>
            <person name="Barlow S.B."/>
            <person name="Starkenburg S.R."/>
            <person name="Cattolico R.A."/>
        </authorList>
    </citation>
    <scope>NUCLEOTIDE SEQUENCE</scope>
    <source>
        <strain evidence="3">CCMP291</strain>
    </source>
</reference>
<dbReference type="PANTHER" id="PTHR33667:SF7">
    <property type="entry name" value="RIKEN CDNA 1810020O05 GENE"/>
    <property type="match status" value="1"/>
</dbReference>
<evidence type="ECO:0000313" key="2">
    <source>
        <dbReference type="EMBL" id="KOO26167.1"/>
    </source>
</evidence>
<organism evidence="2 3">
    <name type="scientific">Chrysochromulina tobinii</name>
    <dbReference type="NCBI Taxonomy" id="1460289"/>
    <lineage>
        <taxon>Eukaryota</taxon>
        <taxon>Haptista</taxon>
        <taxon>Haptophyta</taxon>
        <taxon>Prymnesiophyceae</taxon>
        <taxon>Prymnesiales</taxon>
        <taxon>Chrysochromulinaceae</taxon>
        <taxon>Chrysochromulina</taxon>
    </lineage>
</organism>
<protein>
    <submittedName>
        <fullName evidence="2">Flagellar associated protein</fullName>
    </submittedName>
</protein>
<gene>
    <name evidence="2" type="ORF">Ctob_004011</name>
</gene>
<name>A0A0M0JIL4_9EUKA</name>
<keyword evidence="3" id="KW-1185">Reference proteome</keyword>
<proteinExistence type="predicted"/>
<dbReference type="OrthoDB" id="188352at2759"/>
<dbReference type="AlphaFoldDB" id="A0A0M0JIL4"/>
<sequence length="922" mass="101692">MGGTYFAFAIPSLEGAEPTTYNLAHPLSGETVAGMLSSVQLSISEALIRWLVDESQGFLPLVLRRRGLDAAGADDVNVCNLPIDVGALLFGRQSAVVRFEAAVSSEGHLAPASSEGVSFSMEGATPLPAPAAELAASLGVQITSDAPLLTHEMLTGLNPMCVTLVRADGLPSAYSGTPYKRPYEDLRDSCEPVSVHWSLLDTTCVSSAKSHAPSIRWNERKMLLAGNRIIDPAALARRLRSVQHPPFGVGRASLGDLIPRRRTDTTDYRLSGLPIHPPRRLTLELDILPCERPKAKPEPEEAAAEYHAGSYVESGTLVTVYVELASPLGAEGKPKPKAELQRMITLIRYADTPVLHALLAVVKAANDAIGMGSASAWESYKESAREDLDLVTGVHLVDGECRLFFFEGLAATAPDDPNPNAMGRLAKLLERRKPNSGTAFTLMDSSITFSERLYNTFEMPTKLIKLRQPIPALLLRPDVYRYLRVAEGTQKALLCLGCLLGSQTLRTAYKASAFPHWEHLLQLEKKFGGVQLVADREGVMLDDDDEDEPFDPMAETGAAPVKKQRHRPAARKAPTDGDNEAWYKSLEARALMQPIDYLAKNIAELPQPPPPAPLPQWYLDAIPKLEGPAYIYSGQRLNQQEQQKELLRQALIKLHKEKNIQMTYNKEFLWADSVGDREPPKPKREQIPNMKPDAHLAPWDIKQPIIHNKDGTTSSFRILQPSDYRSEELKEPWDEEELLRSQRPIQPPGPLPPGAMHHSRRWDPNPCPNDFLDEDIHERMRSVFSGMTEEQIAAEKLAAVDGAVKTWRDKLVVDDPVLRINLRSSDYASQVDKLSSVLDDRPVKKALKSLYKGKTPLKLAAEPSAFTLSVPYEEASTQGLSLTWRGSTSWKPSSDGLDVTLAATKGKSKGKKVTMSLPQSHR</sequence>
<comment type="caution">
    <text evidence="2">The sequence shown here is derived from an EMBL/GenBank/DDBJ whole genome shotgun (WGS) entry which is preliminary data.</text>
</comment>
<dbReference type="PANTHER" id="PTHR33667">
    <property type="entry name" value="SI:DKEY-57N24.6"/>
    <property type="match status" value="1"/>
</dbReference>
<feature type="region of interest" description="Disordered" evidence="1">
    <location>
        <begin position="543"/>
        <end position="577"/>
    </location>
</feature>
<keyword evidence="2" id="KW-0966">Cell projection</keyword>
<evidence type="ECO:0000256" key="1">
    <source>
        <dbReference type="SAM" id="MobiDB-lite"/>
    </source>
</evidence>
<accession>A0A0M0JIL4</accession>
<dbReference type="EMBL" id="JWZX01002884">
    <property type="protein sequence ID" value="KOO26167.1"/>
    <property type="molecule type" value="Genomic_DNA"/>
</dbReference>
<dbReference type="Proteomes" id="UP000037460">
    <property type="component" value="Unassembled WGS sequence"/>
</dbReference>
<keyword evidence="2" id="KW-0282">Flagellum</keyword>
<feature type="region of interest" description="Disordered" evidence="1">
    <location>
        <begin position="902"/>
        <end position="922"/>
    </location>
</feature>
<evidence type="ECO:0000313" key="3">
    <source>
        <dbReference type="Proteomes" id="UP000037460"/>
    </source>
</evidence>
<keyword evidence="2" id="KW-0969">Cilium</keyword>
<feature type="region of interest" description="Disordered" evidence="1">
    <location>
        <begin position="727"/>
        <end position="768"/>
    </location>
</feature>